<evidence type="ECO:0000259" key="8">
    <source>
        <dbReference type="Pfam" id="PF06808"/>
    </source>
</evidence>
<feature type="transmembrane region" description="Helical" evidence="7">
    <location>
        <begin position="319"/>
        <end position="341"/>
    </location>
</feature>
<feature type="domain" description="TRAP C4-dicarboxylate transport system permease DctM subunit" evidence="8">
    <location>
        <begin position="50"/>
        <end position="464"/>
    </location>
</feature>
<name>A0ABS3AWJ1_9FIRM</name>
<keyword evidence="10" id="KW-1185">Reference proteome</keyword>
<sequence length="500" mass="53723">MIATAAFGANLLLGFGAFRKKPAIFIFLALLSTALFFVMPSSYFLIYSAMLLSLTLGLPLFVLIGLIVLICFMSIAQGYESIDSMTFLVRKVQEIGNKEVLLAIPFFIIAGEIMTEGSLAKQLISVAKVGFGWLPGGLAVAGVFGCIFFAAISGSSPVTVIAIGSIMVPALVKANYKENFSIGLLTTAGSLGILIPPSIPMIIYALMVGSISPIDPTDLFLAGIGPGLLIGSLLSAYAIYVGIRDKHPVEKFSAKKLLKACYQSIWSLLLPVIILGGIYSGAFTPTEGAAVCVVYALVVEMFIHRSLSPANLIVIAERSMVMMGTLFLIMALALGLNHFFVLEQIPDMIVEGIKGLNLSRFEFLLCINLFLLMVGAIMDIISAILILAPMLAPMAVAMGIDPLHMGIIFIVNLEIGYLTPPVGLNLFVASTLFKKGLGDIIKATLPTLAIMFLGLGLITWIPNISLAPVHFVMKNKISKQNNISEKRVKTLQELMRQSKH</sequence>
<feature type="transmembrane region" description="Helical" evidence="7">
    <location>
        <begin position="58"/>
        <end position="79"/>
    </location>
</feature>
<feature type="transmembrane region" description="Helical" evidence="7">
    <location>
        <begin position="24"/>
        <end position="46"/>
    </location>
</feature>
<keyword evidence="4 7" id="KW-0812">Transmembrane</keyword>
<organism evidence="9 10">
    <name type="scientific">Sulfobacillus acidophilus</name>
    <dbReference type="NCBI Taxonomy" id="53633"/>
    <lineage>
        <taxon>Bacteria</taxon>
        <taxon>Bacillati</taxon>
        <taxon>Bacillota</taxon>
        <taxon>Clostridia</taxon>
        <taxon>Eubacteriales</taxon>
        <taxon>Clostridiales Family XVII. Incertae Sedis</taxon>
        <taxon>Sulfobacillus</taxon>
    </lineage>
</organism>
<dbReference type="PANTHER" id="PTHR33362:SF5">
    <property type="entry name" value="C4-DICARBOXYLATE TRAP TRANSPORTER LARGE PERMEASE PROTEIN DCTM"/>
    <property type="match status" value="1"/>
</dbReference>
<protein>
    <submittedName>
        <fullName evidence="9">TRAP transporter large permease</fullName>
    </submittedName>
</protein>
<evidence type="ECO:0000256" key="4">
    <source>
        <dbReference type="ARBA" id="ARBA00022692"/>
    </source>
</evidence>
<comment type="caution">
    <text evidence="9">The sequence shown here is derived from an EMBL/GenBank/DDBJ whole genome shotgun (WGS) entry which is preliminary data.</text>
</comment>
<feature type="transmembrane region" description="Helical" evidence="7">
    <location>
        <begin position="448"/>
        <end position="472"/>
    </location>
</feature>
<evidence type="ECO:0000256" key="1">
    <source>
        <dbReference type="ARBA" id="ARBA00004429"/>
    </source>
</evidence>
<evidence type="ECO:0000256" key="2">
    <source>
        <dbReference type="ARBA" id="ARBA00022475"/>
    </source>
</evidence>
<evidence type="ECO:0000256" key="5">
    <source>
        <dbReference type="ARBA" id="ARBA00022989"/>
    </source>
</evidence>
<evidence type="ECO:0000313" key="10">
    <source>
        <dbReference type="Proteomes" id="UP000765003"/>
    </source>
</evidence>
<dbReference type="InterPro" id="IPR010656">
    <property type="entry name" value="DctM"/>
</dbReference>
<feature type="transmembrane region" description="Helical" evidence="7">
    <location>
        <begin position="264"/>
        <end position="282"/>
    </location>
</feature>
<dbReference type="Pfam" id="PF06808">
    <property type="entry name" value="DctM"/>
    <property type="match status" value="1"/>
</dbReference>
<evidence type="ECO:0000256" key="3">
    <source>
        <dbReference type="ARBA" id="ARBA00022519"/>
    </source>
</evidence>
<dbReference type="Proteomes" id="UP000765003">
    <property type="component" value="Unassembled WGS sequence"/>
</dbReference>
<proteinExistence type="predicted"/>
<dbReference type="InterPro" id="IPR004681">
    <property type="entry name" value="TRAP_DctM"/>
</dbReference>
<dbReference type="EMBL" id="JAFITA010000001">
    <property type="protein sequence ID" value="MBN4077309.1"/>
    <property type="molecule type" value="Genomic_DNA"/>
</dbReference>
<accession>A0ABS3AWJ1</accession>
<gene>
    <name evidence="9" type="ORF">JYT19_00190</name>
</gene>
<dbReference type="NCBIfam" id="TIGR00786">
    <property type="entry name" value="dctM"/>
    <property type="match status" value="1"/>
</dbReference>
<reference evidence="9" key="1">
    <citation type="submission" date="2021-02" db="EMBL/GenBank/DDBJ databases">
        <title>Activity-based single-cell genomes from oceanic crustal fluid captures similar information to metagenomic and metatranscriptomic surveys with orders of magnitude less sampling.</title>
        <authorList>
            <person name="D'Angelo T.S."/>
            <person name="Orcutt B.N."/>
        </authorList>
    </citation>
    <scope>NUCLEOTIDE SEQUENCE [LARGE SCALE GENOMIC DNA]</scope>
    <source>
        <strain evidence="9">AH-315-E05</strain>
    </source>
</reference>
<feature type="transmembrane region" description="Helical" evidence="7">
    <location>
        <begin position="403"/>
        <end position="428"/>
    </location>
</feature>
<keyword evidence="2" id="KW-1003">Cell membrane</keyword>
<feature type="transmembrane region" description="Helical" evidence="7">
    <location>
        <begin position="361"/>
        <end position="391"/>
    </location>
</feature>
<keyword evidence="6 7" id="KW-0472">Membrane</keyword>
<feature type="transmembrane region" description="Helical" evidence="7">
    <location>
        <begin position="158"/>
        <end position="176"/>
    </location>
</feature>
<keyword evidence="3" id="KW-0997">Cell inner membrane</keyword>
<feature type="transmembrane region" description="Helical" evidence="7">
    <location>
        <begin position="131"/>
        <end position="152"/>
    </location>
</feature>
<keyword evidence="5 7" id="KW-1133">Transmembrane helix</keyword>
<feature type="transmembrane region" description="Helical" evidence="7">
    <location>
        <begin position="219"/>
        <end position="243"/>
    </location>
</feature>
<evidence type="ECO:0000256" key="6">
    <source>
        <dbReference type="ARBA" id="ARBA00023136"/>
    </source>
</evidence>
<comment type="subcellular location">
    <subcellularLocation>
        <location evidence="1">Cell inner membrane</location>
        <topology evidence="1">Multi-pass membrane protein</topology>
    </subcellularLocation>
</comment>
<evidence type="ECO:0000256" key="7">
    <source>
        <dbReference type="SAM" id="Phobius"/>
    </source>
</evidence>
<feature type="transmembrane region" description="Helical" evidence="7">
    <location>
        <begin position="183"/>
        <end position="207"/>
    </location>
</feature>
<dbReference type="PANTHER" id="PTHR33362">
    <property type="entry name" value="SIALIC ACID TRAP TRANSPORTER PERMEASE PROTEIN SIAT-RELATED"/>
    <property type="match status" value="1"/>
</dbReference>
<evidence type="ECO:0000313" key="9">
    <source>
        <dbReference type="EMBL" id="MBN4077309.1"/>
    </source>
</evidence>